<keyword evidence="2" id="KW-1185">Reference proteome</keyword>
<gene>
    <name evidence="1" type="ORF">ACFS7Z_14620</name>
</gene>
<dbReference type="EMBL" id="JBHUOX010000010">
    <property type="protein sequence ID" value="MFD3001602.1"/>
    <property type="molecule type" value="Genomic_DNA"/>
</dbReference>
<evidence type="ECO:0000313" key="1">
    <source>
        <dbReference type="EMBL" id="MFD3001602.1"/>
    </source>
</evidence>
<reference evidence="2" key="1">
    <citation type="journal article" date="2019" name="Int. J. Syst. Evol. Microbiol.">
        <title>The Global Catalogue of Microorganisms (GCM) 10K type strain sequencing project: providing services to taxonomists for standard genome sequencing and annotation.</title>
        <authorList>
            <consortium name="The Broad Institute Genomics Platform"/>
            <consortium name="The Broad Institute Genome Sequencing Center for Infectious Disease"/>
            <person name="Wu L."/>
            <person name="Ma J."/>
        </authorList>
    </citation>
    <scope>NUCLEOTIDE SEQUENCE [LARGE SCALE GENOMIC DNA]</scope>
    <source>
        <strain evidence="2">KCTC 23984</strain>
    </source>
</reference>
<dbReference type="RefSeq" id="WP_377485860.1">
    <property type="nucleotide sequence ID" value="NZ_JBHUOX010000010.1"/>
</dbReference>
<dbReference type="Proteomes" id="UP001597641">
    <property type="component" value="Unassembled WGS sequence"/>
</dbReference>
<accession>A0ABW6BX83</accession>
<name>A0ABW6BX83_9BACT</name>
<evidence type="ECO:0000313" key="2">
    <source>
        <dbReference type="Proteomes" id="UP001597641"/>
    </source>
</evidence>
<dbReference type="PROSITE" id="PS51257">
    <property type="entry name" value="PROKAR_LIPOPROTEIN"/>
    <property type="match status" value="1"/>
</dbReference>
<proteinExistence type="predicted"/>
<protein>
    <recommendedName>
        <fullName evidence="3">Viral A-type inclusion protein</fullName>
    </recommendedName>
</protein>
<organism evidence="1 2">
    <name type="scientific">Pontibacter toksunensis</name>
    <dbReference type="NCBI Taxonomy" id="1332631"/>
    <lineage>
        <taxon>Bacteria</taxon>
        <taxon>Pseudomonadati</taxon>
        <taxon>Bacteroidota</taxon>
        <taxon>Cytophagia</taxon>
        <taxon>Cytophagales</taxon>
        <taxon>Hymenobacteraceae</taxon>
        <taxon>Pontibacter</taxon>
    </lineage>
</organism>
<comment type="caution">
    <text evidence="1">The sequence shown here is derived from an EMBL/GenBank/DDBJ whole genome shotgun (WGS) entry which is preliminary data.</text>
</comment>
<sequence>MKNQIILILVPFLLLTGCNQGSSEATQQEELEANVMAIHDDAMARMGDIYKLRRSFRSLRDTLAARQTDSATLQALQQQIDELNQADEVMMVWMRNYTAPDSLQPEQAKVYLQQELQKIERVQTVMDSTIQAARKTYQQYEQQK</sequence>
<evidence type="ECO:0008006" key="3">
    <source>
        <dbReference type="Google" id="ProtNLM"/>
    </source>
</evidence>